<dbReference type="Proteomes" id="UP000594463">
    <property type="component" value="Chromosome"/>
</dbReference>
<evidence type="ECO:0000256" key="1">
    <source>
        <dbReference type="SAM" id="Phobius"/>
    </source>
</evidence>
<accession>A0A7T1F297</accession>
<evidence type="ECO:0008006" key="4">
    <source>
        <dbReference type="Google" id="ProtNLM"/>
    </source>
</evidence>
<sequence length="181" mass="20760">MRFFKKTLNTILKYDEKGFSMIEVIVVIALAGFALFALSSLFLGTNLTKNANENLLLASNLASDVMEHLKKTSINYYNRFEDLLESLNTKTIDFDDIFSVGASYANLYDDTIPNSFNTLPDSLNQSYIYFEALDRDHNNKATKILIKVVVKWKEFSREQNNEQEYSVATFIIKNGLGYFLK</sequence>
<keyword evidence="1" id="KW-0812">Transmembrane</keyword>
<keyword evidence="3" id="KW-1185">Reference proteome</keyword>
<dbReference type="EMBL" id="CP065383">
    <property type="protein sequence ID" value="QPM67045.1"/>
    <property type="molecule type" value="Genomic_DNA"/>
</dbReference>
<gene>
    <name evidence="2" type="ORF">RT761_00233</name>
</gene>
<evidence type="ECO:0000313" key="3">
    <source>
        <dbReference type="Proteomes" id="UP000594463"/>
    </source>
</evidence>
<dbReference type="RefSeq" id="WP_218112270.1">
    <property type="nucleotide sequence ID" value="NZ_CP065383.1"/>
</dbReference>
<dbReference type="InterPro" id="IPR012902">
    <property type="entry name" value="N_methyl_site"/>
</dbReference>
<protein>
    <recommendedName>
        <fullName evidence="4">Prepilin-type N-terminal cleavage/methylation domain-containing protein</fullName>
    </recommendedName>
</protein>
<proteinExistence type="predicted"/>
<keyword evidence="1" id="KW-1133">Transmembrane helix</keyword>
<dbReference type="Pfam" id="PF07963">
    <property type="entry name" value="N_methyl"/>
    <property type="match status" value="1"/>
</dbReference>
<name>A0A7T1F297_ATRLM</name>
<feature type="transmembrane region" description="Helical" evidence="1">
    <location>
        <begin position="21"/>
        <end position="43"/>
    </location>
</feature>
<reference evidence="2 3" key="1">
    <citation type="journal article" date="2021" name="Nat. Commun.">
        <title>Isolation of a member of the candidate phylum Atribacteria reveals a unique cell membrane structure.</title>
        <authorList>
            <person name="Taiki K."/>
            <person name="Nobu M.K."/>
            <person name="Kusada H."/>
            <person name="Meng X.-Y."/>
            <person name="Hosoki N."/>
            <person name="Uematsu K."/>
            <person name="Yoshioka H."/>
            <person name="Kamagata Y."/>
            <person name="Tamaki H."/>
        </authorList>
    </citation>
    <scope>NUCLEOTIDE SEQUENCE [LARGE SCALE GENOMIC DNA]</scope>
    <source>
        <strain evidence="2 3">RT761</strain>
    </source>
</reference>
<dbReference type="AlphaFoldDB" id="A0A7T1F297"/>
<keyword evidence="1" id="KW-0472">Membrane</keyword>
<evidence type="ECO:0000313" key="2">
    <source>
        <dbReference type="EMBL" id="QPM67045.1"/>
    </source>
</evidence>
<dbReference type="KEGG" id="alam:RT761_00233"/>
<organism evidence="2 3">
    <name type="scientific">Atribacter laminatus</name>
    <dbReference type="NCBI Taxonomy" id="2847778"/>
    <lineage>
        <taxon>Bacteria</taxon>
        <taxon>Pseudomonadati</taxon>
        <taxon>Atribacterota</taxon>
        <taxon>Atribacteria</taxon>
        <taxon>Atribacterales</taxon>
        <taxon>Atribacteraceae</taxon>
        <taxon>Atribacter</taxon>
    </lineage>
</organism>
<dbReference type="NCBIfam" id="TIGR02532">
    <property type="entry name" value="IV_pilin_GFxxxE"/>
    <property type="match status" value="1"/>
</dbReference>